<dbReference type="Proteomes" id="UP000244224">
    <property type="component" value="Unassembled WGS sequence"/>
</dbReference>
<comment type="caution">
    <text evidence="2">The sequence shown here is derived from an EMBL/GenBank/DDBJ whole genome shotgun (WGS) entry which is preliminary data.</text>
</comment>
<name>A0A2T6BAV4_9RHOB</name>
<evidence type="ECO:0000313" key="3">
    <source>
        <dbReference type="Proteomes" id="UP000244224"/>
    </source>
</evidence>
<proteinExistence type="predicted"/>
<gene>
    <name evidence="2" type="ORF">C8N34_101116</name>
</gene>
<accession>A0A2T6BAV4</accession>
<sequence length="45" mass="4578">MAKTPSQSQPQQGGASVPAQQQGQSSGSAPQQQGGTPIIRDWASI</sequence>
<reference evidence="2 3" key="1">
    <citation type="submission" date="2018-04" db="EMBL/GenBank/DDBJ databases">
        <title>Genomic Encyclopedia of Archaeal and Bacterial Type Strains, Phase II (KMG-II): from individual species to whole genera.</title>
        <authorList>
            <person name="Goeker M."/>
        </authorList>
    </citation>
    <scope>NUCLEOTIDE SEQUENCE [LARGE SCALE GENOMIC DNA]</scope>
    <source>
        <strain evidence="2 3">DSM 21823</strain>
    </source>
</reference>
<organism evidence="2 3">
    <name type="scientific">Gemmobacter caeni</name>
    <dbReference type="NCBI Taxonomy" id="589035"/>
    <lineage>
        <taxon>Bacteria</taxon>
        <taxon>Pseudomonadati</taxon>
        <taxon>Pseudomonadota</taxon>
        <taxon>Alphaproteobacteria</taxon>
        <taxon>Rhodobacterales</taxon>
        <taxon>Paracoccaceae</taxon>
        <taxon>Gemmobacter</taxon>
    </lineage>
</organism>
<dbReference type="AlphaFoldDB" id="A0A2T6BAV4"/>
<dbReference type="EMBL" id="QBKP01000001">
    <property type="protein sequence ID" value="PTX53204.1"/>
    <property type="molecule type" value="Genomic_DNA"/>
</dbReference>
<feature type="region of interest" description="Disordered" evidence="1">
    <location>
        <begin position="1"/>
        <end position="45"/>
    </location>
</feature>
<evidence type="ECO:0000313" key="2">
    <source>
        <dbReference type="EMBL" id="PTX53204.1"/>
    </source>
</evidence>
<dbReference type="RefSeq" id="WP_158640436.1">
    <property type="nucleotide sequence ID" value="NZ_QBKP01000001.1"/>
</dbReference>
<feature type="compositionally biased region" description="Low complexity" evidence="1">
    <location>
        <begin position="1"/>
        <end position="35"/>
    </location>
</feature>
<protein>
    <submittedName>
        <fullName evidence="2">Uncharacterized protein</fullName>
    </submittedName>
</protein>
<evidence type="ECO:0000256" key="1">
    <source>
        <dbReference type="SAM" id="MobiDB-lite"/>
    </source>
</evidence>
<keyword evidence="3" id="KW-1185">Reference proteome</keyword>